<reference evidence="1 2" key="1">
    <citation type="submission" date="2017-11" db="EMBL/GenBank/DDBJ databases">
        <title>De-novo sequencing of pomegranate (Punica granatum L.) genome.</title>
        <authorList>
            <person name="Akparov Z."/>
            <person name="Amiraslanov A."/>
            <person name="Hajiyeva S."/>
            <person name="Abbasov M."/>
            <person name="Kaur K."/>
            <person name="Hamwieh A."/>
            <person name="Solovyev V."/>
            <person name="Salamov A."/>
            <person name="Braich B."/>
            <person name="Kosarev P."/>
            <person name="Mahmoud A."/>
            <person name="Hajiyev E."/>
            <person name="Babayeva S."/>
            <person name="Izzatullayeva V."/>
            <person name="Mammadov A."/>
            <person name="Mammadov A."/>
            <person name="Sharifova S."/>
            <person name="Ojaghi J."/>
            <person name="Eynullazada K."/>
            <person name="Bayramov B."/>
            <person name="Abdulazimova A."/>
            <person name="Shahmuradov I."/>
        </authorList>
    </citation>
    <scope>NUCLEOTIDE SEQUENCE [LARGE SCALE GENOMIC DNA]</scope>
    <source>
        <strain evidence="2">cv. AG2017</strain>
        <tissue evidence="1">Leaf</tissue>
    </source>
</reference>
<name>A0A2I0HQB5_PUNGR</name>
<dbReference type="AlphaFoldDB" id="A0A2I0HQB5"/>
<accession>A0A2I0HQB5</accession>
<dbReference type="Proteomes" id="UP000233551">
    <property type="component" value="Unassembled WGS sequence"/>
</dbReference>
<keyword evidence="2" id="KW-1185">Reference proteome</keyword>
<comment type="caution">
    <text evidence="1">The sequence shown here is derived from an EMBL/GenBank/DDBJ whole genome shotgun (WGS) entry which is preliminary data.</text>
</comment>
<protein>
    <submittedName>
        <fullName evidence="1">Uncharacterized protein</fullName>
    </submittedName>
</protein>
<evidence type="ECO:0000313" key="1">
    <source>
        <dbReference type="EMBL" id="PKI33901.1"/>
    </source>
</evidence>
<dbReference type="EMBL" id="PGOL01006246">
    <property type="protein sequence ID" value="PKI33901.1"/>
    <property type="molecule type" value="Genomic_DNA"/>
</dbReference>
<proteinExistence type="predicted"/>
<sequence>MDFGGIGLAFYSSELIAYVIAQPADLISIGPELCMSPLGRREEYIIDITSQNELTSPNHQRSQRPDDYDSKLQYQGLALPYLLVWDSEFLLARAHRAARHFPIPHIVYFTFRDCNTRFTSGELHIWSGKSQTLTFQLETTSPYHYAQNALLDAIVFLLNIK</sequence>
<gene>
    <name evidence="1" type="ORF">CRG98_045731</name>
</gene>
<organism evidence="1 2">
    <name type="scientific">Punica granatum</name>
    <name type="common">Pomegranate</name>
    <dbReference type="NCBI Taxonomy" id="22663"/>
    <lineage>
        <taxon>Eukaryota</taxon>
        <taxon>Viridiplantae</taxon>
        <taxon>Streptophyta</taxon>
        <taxon>Embryophyta</taxon>
        <taxon>Tracheophyta</taxon>
        <taxon>Spermatophyta</taxon>
        <taxon>Magnoliopsida</taxon>
        <taxon>eudicotyledons</taxon>
        <taxon>Gunneridae</taxon>
        <taxon>Pentapetalae</taxon>
        <taxon>rosids</taxon>
        <taxon>malvids</taxon>
        <taxon>Myrtales</taxon>
        <taxon>Lythraceae</taxon>
        <taxon>Punica</taxon>
    </lineage>
</organism>
<evidence type="ECO:0000313" key="2">
    <source>
        <dbReference type="Proteomes" id="UP000233551"/>
    </source>
</evidence>